<evidence type="ECO:0000256" key="1">
    <source>
        <dbReference type="ARBA" id="ARBA00022741"/>
    </source>
</evidence>
<dbReference type="SMART" id="SM00382">
    <property type="entry name" value="AAA"/>
    <property type="match status" value="2"/>
</dbReference>
<dbReference type="EMBL" id="PNIL01000015">
    <property type="protein sequence ID" value="PMP68555.1"/>
    <property type="molecule type" value="Genomic_DNA"/>
</dbReference>
<comment type="caution">
    <text evidence="5">The sequence shown here is derived from an EMBL/GenBank/DDBJ whole genome shotgun (WGS) entry which is preliminary data.</text>
</comment>
<dbReference type="Pfam" id="PF00005">
    <property type="entry name" value="ABC_tran"/>
    <property type="match status" value="2"/>
</dbReference>
<dbReference type="Pfam" id="PF12848">
    <property type="entry name" value="ABC_tran_Xtn"/>
    <property type="match status" value="1"/>
</dbReference>
<dbReference type="Gene3D" id="3.40.50.300">
    <property type="entry name" value="P-loop containing nucleotide triphosphate hydrolases"/>
    <property type="match status" value="2"/>
</dbReference>
<keyword evidence="2" id="KW-0067">ATP-binding</keyword>
<evidence type="ECO:0000313" key="5">
    <source>
        <dbReference type="EMBL" id="PMP68555.1"/>
    </source>
</evidence>
<keyword evidence="3" id="KW-0175">Coiled coil</keyword>
<feature type="coiled-coil region" evidence="3">
    <location>
        <begin position="521"/>
        <end position="555"/>
    </location>
</feature>
<dbReference type="PANTHER" id="PTHR42855">
    <property type="entry name" value="ABC TRANSPORTER ATP-BINDING SUBUNIT"/>
    <property type="match status" value="1"/>
</dbReference>
<proteinExistence type="predicted"/>
<evidence type="ECO:0000259" key="4">
    <source>
        <dbReference type="PROSITE" id="PS50893"/>
    </source>
</evidence>
<reference evidence="5 6" key="1">
    <citation type="submission" date="2018-01" db="EMBL/GenBank/DDBJ databases">
        <title>Metagenomic assembled genomes from two thermal pools in the Uzon Caldera, Kamchatka, Russia.</title>
        <authorList>
            <person name="Wilkins L."/>
            <person name="Ettinger C."/>
        </authorList>
    </citation>
    <scope>NUCLEOTIDE SEQUENCE [LARGE SCALE GENOMIC DNA]</scope>
    <source>
        <strain evidence="5">ZAV-07</strain>
    </source>
</reference>
<sequence length="559" mass="64249">MLIVSDIHYSIQGKTLLKDVSFTVDKDRKFIIGENGSGKTTLLDIIVGLKSPDKGSVKRPNSIGYVPQEIKSIEKTGMEIIEEGISELKEIEKMIQDLEKVGDFGEEYSFLMEEYERLNGYSYRSEILSMLHDFDLDEETVSKPLSMMSGGERTKCLIIKSIISKPELLILDEPTNNLDIETIEMLERYLLQFKGGLLIVSHDKTFINKIATHILYLDNGSVKEYAGNYDKFIKIKAIEDETLRSEREQILIYLEKQRRFIEKFRYGTRSKQALSREKMIEKIIVPEEKMRKEIKINIDSADIGSFKVLELKNISKSYNGKTILKNLNFTITRGERLAIIGKNGVGKSTLLKIIAGFEKPDSGSVYIGPSVEMRYFPQDEFVLNSEDTLLNLMLKEGLEVSEARNYLAEFNFIGEEVFKKVSELSGGEKRRLLIAKLNLVNSNFLVLDEPTNHLDIETTEALVEALKNYRGTILLVSHDRYLIKAITHKVFTLANGNLQDDLIAHTKKENNKKDNLKQKEINKLKARIQYLEKLLKESKNKKREEELKILRKKLERLNN</sequence>
<accession>A0A2J6WFK3</accession>
<dbReference type="FunFam" id="3.40.50.300:FF:000011">
    <property type="entry name" value="Putative ABC transporter ATP-binding component"/>
    <property type="match status" value="1"/>
</dbReference>
<dbReference type="GO" id="GO:0005524">
    <property type="term" value="F:ATP binding"/>
    <property type="evidence" value="ECO:0007669"/>
    <property type="project" value="UniProtKB-KW"/>
</dbReference>
<dbReference type="Proteomes" id="UP000237040">
    <property type="component" value="Unassembled WGS sequence"/>
</dbReference>
<dbReference type="CDD" id="cd03221">
    <property type="entry name" value="ABCF_EF-3"/>
    <property type="match status" value="2"/>
</dbReference>
<dbReference type="InterPro" id="IPR051309">
    <property type="entry name" value="ABCF_ATPase"/>
</dbReference>
<dbReference type="InterPro" id="IPR032781">
    <property type="entry name" value="ABC_tran_Xtn"/>
</dbReference>
<keyword evidence="1" id="KW-0547">Nucleotide-binding</keyword>
<dbReference type="InterPro" id="IPR003593">
    <property type="entry name" value="AAA+_ATPase"/>
</dbReference>
<evidence type="ECO:0000256" key="2">
    <source>
        <dbReference type="ARBA" id="ARBA00022840"/>
    </source>
</evidence>
<feature type="domain" description="ABC transporter" evidence="4">
    <location>
        <begin position="2"/>
        <end position="244"/>
    </location>
</feature>
<name>A0A2J6WFK3_9BACT</name>
<feature type="domain" description="ABC transporter" evidence="4">
    <location>
        <begin position="309"/>
        <end position="520"/>
    </location>
</feature>
<organism evidence="5 6">
    <name type="scientific">Caldisericum exile</name>
    <dbReference type="NCBI Taxonomy" id="693075"/>
    <lineage>
        <taxon>Bacteria</taxon>
        <taxon>Pseudomonadati</taxon>
        <taxon>Caldisericota/Cryosericota group</taxon>
        <taxon>Caldisericota</taxon>
        <taxon>Caldisericia</taxon>
        <taxon>Caldisericales</taxon>
        <taxon>Caldisericaceae</taxon>
        <taxon>Caldisericum</taxon>
    </lineage>
</organism>
<dbReference type="GO" id="GO:0016887">
    <property type="term" value="F:ATP hydrolysis activity"/>
    <property type="evidence" value="ECO:0007669"/>
    <property type="project" value="InterPro"/>
</dbReference>
<dbReference type="SUPFAM" id="SSF52540">
    <property type="entry name" value="P-loop containing nucleoside triphosphate hydrolases"/>
    <property type="match status" value="2"/>
</dbReference>
<dbReference type="InterPro" id="IPR003439">
    <property type="entry name" value="ABC_transporter-like_ATP-bd"/>
</dbReference>
<gene>
    <name evidence="5" type="ORF">C0189_00935</name>
</gene>
<evidence type="ECO:0000256" key="3">
    <source>
        <dbReference type="SAM" id="Coils"/>
    </source>
</evidence>
<protein>
    <recommendedName>
        <fullName evidence="4">ABC transporter domain-containing protein</fullName>
    </recommendedName>
</protein>
<evidence type="ECO:0000313" key="6">
    <source>
        <dbReference type="Proteomes" id="UP000237040"/>
    </source>
</evidence>
<dbReference type="PANTHER" id="PTHR42855:SF2">
    <property type="entry name" value="DRUG RESISTANCE ABC TRANSPORTER,ATP-BINDING PROTEIN"/>
    <property type="match status" value="1"/>
</dbReference>
<dbReference type="InterPro" id="IPR027417">
    <property type="entry name" value="P-loop_NTPase"/>
</dbReference>
<dbReference type="PROSITE" id="PS50893">
    <property type="entry name" value="ABC_TRANSPORTER_2"/>
    <property type="match status" value="2"/>
</dbReference>
<dbReference type="AlphaFoldDB" id="A0A2J6WFK3"/>